<reference evidence="2" key="1">
    <citation type="submission" date="2019-03" db="EMBL/GenBank/DDBJ databases">
        <authorList>
            <person name="Mank J."/>
            <person name="Almeida P."/>
        </authorList>
    </citation>
    <scope>NUCLEOTIDE SEQUENCE</scope>
    <source>
        <strain evidence="2">78183</strain>
    </source>
</reference>
<dbReference type="Pfam" id="PF00232">
    <property type="entry name" value="Glyco_hydro_1"/>
    <property type="match status" value="1"/>
</dbReference>
<dbReference type="EMBL" id="CAADRP010001918">
    <property type="protein sequence ID" value="VFU56127.1"/>
    <property type="molecule type" value="Genomic_DNA"/>
</dbReference>
<sequence>MTRELNTTTIVAILRGSDKREWSSGYTVLFGLYFVDYRNNFTRIPKASAEWFKSTLKLKDKLQNQLH</sequence>
<evidence type="ECO:0000256" key="1">
    <source>
        <dbReference type="ARBA" id="ARBA00010838"/>
    </source>
</evidence>
<proteinExistence type="inferred from homology"/>
<dbReference type="Gene3D" id="3.20.20.80">
    <property type="entry name" value="Glycosidases"/>
    <property type="match status" value="1"/>
</dbReference>
<evidence type="ECO:0000313" key="2">
    <source>
        <dbReference type="EMBL" id="VFU56127.1"/>
    </source>
</evidence>
<gene>
    <name evidence="2" type="ORF">SVIM_LOCUS401592</name>
</gene>
<organism evidence="2">
    <name type="scientific">Salix viminalis</name>
    <name type="common">Common osier</name>
    <name type="synonym">Basket willow</name>
    <dbReference type="NCBI Taxonomy" id="40686"/>
    <lineage>
        <taxon>Eukaryota</taxon>
        <taxon>Viridiplantae</taxon>
        <taxon>Streptophyta</taxon>
        <taxon>Embryophyta</taxon>
        <taxon>Tracheophyta</taxon>
        <taxon>Spermatophyta</taxon>
        <taxon>Magnoliopsida</taxon>
        <taxon>eudicotyledons</taxon>
        <taxon>Gunneridae</taxon>
        <taxon>Pentapetalae</taxon>
        <taxon>rosids</taxon>
        <taxon>fabids</taxon>
        <taxon>Malpighiales</taxon>
        <taxon>Salicaceae</taxon>
        <taxon>Saliceae</taxon>
        <taxon>Salix</taxon>
    </lineage>
</organism>
<dbReference type="AlphaFoldDB" id="A0A6N2MRN2"/>
<dbReference type="InterPro" id="IPR001360">
    <property type="entry name" value="Glyco_hydro_1"/>
</dbReference>
<name>A0A6N2MRN2_SALVM</name>
<protein>
    <recommendedName>
        <fullName evidence="3">Beta-glucosidase</fullName>
    </recommendedName>
</protein>
<dbReference type="GO" id="GO:0005975">
    <property type="term" value="P:carbohydrate metabolic process"/>
    <property type="evidence" value="ECO:0007669"/>
    <property type="project" value="InterPro"/>
</dbReference>
<dbReference type="SUPFAM" id="SSF51445">
    <property type="entry name" value="(Trans)glycosidases"/>
    <property type="match status" value="1"/>
</dbReference>
<dbReference type="InterPro" id="IPR017853">
    <property type="entry name" value="GH"/>
</dbReference>
<accession>A0A6N2MRN2</accession>
<evidence type="ECO:0008006" key="3">
    <source>
        <dbReference type="Google" id="ProtNLM"/>
    </source>
</evidence>
<dbReference type="GO" id="GO:0004553">
    <property type="term" value="F:hydrolase activity, hydrolyzing O-glycosyl compounds"/>
    <property type="evidence" value="ECO:0007669"/>
    <property type="project" value="InterPro"/>
</dbReference>
<comment type="similarity">
    <text evidence="1">Belongs to the glycosyl hydrolase 1 family.</text>
</comment>